<dbReference type="NCBIfam" id="NF001413">
    <property type="entry name" value="PRK00290.1"/>
    <property type="match status" value="1"/>
</dbReference>
<keyword evidence="12" id="KW-1185">Reference proteome</keyword>
<feature type="compositionally biased region" description="Low complexity" evidence="10">
    <location>
        <begin position="585"/>
        <end position="604"/>
    </location>
</feature>
<dbReference type="InterPro" id="IPR029048">
    <property type="entry name" value="HSP70_C_sf"/>
</dbReference>
<dbReference type="FunFam" id="3.90.640.10:FF:000003">
    <property type="entry name" value="Molecular chaperone DnaK"/>
    <property type="match status" value="1"/>
</dbReference>
<dbReference type="PROSITE" id="PS00297">
    <property type="entry name" value="HSP70_1"/>
    <property type="match status" value="1"/>
</dbReference>
<gene>
    <name evidence="7" type="primary">dnaK</name>
    <name evidence="11" type="ORF">D2E26_1429</name>
</gene>
<dbReference type="PROSITE" id="PS01036">
    <property type="entry name" value="HSP70_3"/>
    <property type="match status" value="1"/>
</dbReference>
<proteinExistence type="evidence at transcript level"/>
<dbReference type="SUPFAM" id="SSF100920">
    <property type="entry name" value="Heat shock protein 70kD (HSP70), peptide-binding domain"/>
    <property type="match status" value="1"/>
</dbReference>
<dbReference type="InterPro" id="IPR012725">
    <property type="entry name" value="Chaperone_DnaK"/>
</dbReference>
<dbReference type="Gene3D" id="3.30.420.40">
    <property type="match status" value="2"/>
</dbReference>
<dbReference type="GO" id="GO:0051082">
    <property type="term" value="F:unfolded protein binding"/>
    <property type="evidence" value="ECO:0007669"/>
    <property type="project" value="InterPro"/>
</dbReference>
<dbReference type="RefSeq" id="WP_125964141.1">
    <property type="nucleotide sequence ID" value="NZ_QXGM01000004.1"/>
</dbReference>
<dbReference type="GO" id="GO:0140662">
    <property type="term" value="F:ATP-dependent protein folding chaperone"/>
    <property type="evidence" value="ECO:0007669"/>
    <property type="project" value="InterPro"/>
</dbReference>
<dbReference type="Gene3D" id="3.90.640.10">
    <property type="entry name" value="Actin, Chain A, domain 4"/>
    <property type="match status" value="1"/>
</dbReference>
<evidence type="ECO:0000256" key="8">
    <source>
        <dbReference type="RuleBase" id="RU003322"/>
    </source>
</evidence>
<dbReference type="OrthoDB" id="9766019at2"/>
<evidence type="ECO:0000256" key="3">
    <source>
        <dbReference type="ARBA" id="ARBA00022741"/>
    </source>
</evidence>
<name>A0A430FKM6_9BIFI</name>
<organism evidence="11 12">
    <name type="scientific">Bifidobacterium dolichotidis</name>
    <dbReference type="NCBI Taxonomy" id="2306976"/>
    <lineage>
        <taxon>Bacteria</taxon>
        <taxon>Bacillati</taxon>
        <taxon>Actinomycetota</taxon>
        <taxon>Actinomycetes</taxon>
        <taxon>Bifidobacteriales</taxon>
        <taxon>Bifidobacteriaceae</taxon>
        <taxon>Bifidobacterium</taxon>
    </lineage>
</organism>
<feature type="region of interest" description="Disordered" evidence="10">
    <location>
        <begin position="498"/>
        <end position="519"/>
    </location>
</feature>
<comment type="similarity">
    <text evidence="1 7 8">Belongs to the heat shock protein 70 family.</text>
</comment>
<evidence type="ECO:0000256" key="5">
    <source>
        <dbReference type="ARBA" id="ARBA00023016"/>
    </source>
</evidence>
<dbReference type="HAMAP" id="MF_00332">
    <property type="entry name" value="DnaK"/>
    <property type="match status" value="1"/>
</dbReference>
<evidence type="ECO:0000313" key="11">
    <source>
        <dbReference type="EMBL" id="RSX53387.1"/>
    </source>
</evidence>
<comment type="induction">
    <text evidence="7">By stress conditions e.g. heat shock.</text>
</comment>
<dbReference type="EMBL" id="QXGM01000004">
    <property type="protein sequence ID" value="RSX53387.1"/>
    <property type="molecule type" value="Genomic_DNA"/>
</dbReference>
<keyword evidence="2 7" id="KW-0597">Phosphoprotein</keyword>
<dbReference type="Proteomes" id="UP000287609">
    <property type="component" value="Unassembled WGS sequence"/>
</dbReference>
<dbReference type="PRINTS" id="PR00301">
    <property type="entry name" value="HEATSHOCK70"/>
</dbReference>
<dbReference type="FunFam" id="1.20.1270.10:FF:000001">
    <property type="entry name" value="Molecular chaperone DnaK"/>
    <property type="match status" value="1"/>
</dbReference>
<dbReference type="AlphaFoldDB" id="A0A430FKM6"/>
<dbReference type="FunFam" id="3.30.420.40:FF:000071">
    <property type="entry name" value="Molecular chaperone DnaK"/>
    <property type="match status" value="1"/>
</dbReference>
<keyword evidence="3 7" id="KW-0547">Nucleotide-binding</keyword>
<keyword evidence="5 7" id="KW-0346">Stress response</keyword>
<evidence type="ECO:0000256" key="9">
    <source>
        <dbReference type="SAM" id="Coils"/>
    </source>
</evidence>
<dbReference type="PROSITE" id="PS00329">
    <property type="entry name" value="HSP70_2"/>
    <property type="match status" value="1"/>
</dbReference>
<reference evidence="11 12" key="1">
    <citation type="submission" date="2018-09" db="EMBL/GenBank/DDBJ databases">
        <title>Characterization of the phylogenetic diversity of five novel species belonging to the genus Bifidobacterium.</title>
        <authorList>
            <person name="Lugli G.A."/>
            <person name="Duranti S."/>
            <person name="Milani C."/>
        </authorList>
    </citation>
    <scope>NUCLEOTIDE SEQUENCE [LARGE SCALE GENOMIC DNA]</scope>
    <source>
        <strain evidence="11 12">2036B</strain>
    </source>
</reference>
<dbReference type="SUPFAM" id="SSF100934">
    <property type="entry name" value="Heat shock protein 70kD (HSP70), C-terminal subdomain"/>
    <property type="match status" value="1"/>
</dbReference>
<evidence type="ECO:0000256" key="6">
    <source>
        <dbReference type="ARBA" id="ARBA00023186"/>
    </source>
</evidence>
<comment type="function">
    <text evidence="7">Acts as a chaperone.</text>
</comment>
<dbReference type="InterPro" id="IPR018181">
    <property type="entry name" value="Heat_shock_70_CS"/>
</dbReference>
<dbReference type="SUPFAM" id="SSF53067">
    <property type="entry name" value="Actin-like ATPase domain"/>
    <property type="match status" value="2"/>
</dbReference>
<evidence type="ECO:0000256" key="7">
    <source>
        <dbReference type="HAMAP-Rule" id="MF_00332"/>
    </source>
</evidence>
<evidence type="ECO:0000256" key="1">
    <source>
        <dbReference type="ARBA" id="ARBA00007381"/>
    </source>
</evidence>
<dbReference type="InterPro" id="IPR013126">
    <property type="entry name" value="Hsp_70_fam"/>
</dbReference>
<evidence type="ECO:0000256" key="10">
    <source>
        <dbReference type="SAM" id="MobiDB-lite"/>
    </source>
</evidence>
<dbReference type="CDD" id="cd10234">
    <property type="entry name" value="ASKHA_NBD_HSP70_DnaK-like"/>
    <property type="match status" value="1"/>
</dbReference>
<dbReference type="InterPro" id="IPR029047">
    <property type="entry name" value="HSP70_peptide-bd_sf"/>
</dbReference>
<dbReference type="PANTHER" id="PTHR19375">
    <property type="entry name" value="HEAT SHOCK PROTEIN 70KDA"/>
    <property type="match status" value="1"/>
</dbReference>
<dbReference type="NCBIfam" id="TIGR02350">
    <property type="entry name" value="prok_dnaK"/>
    <property type="match status" value="1"/>
</dbReference>
<evidence type="ECO:0000256" key="2">
    <source>
        <dbReference type="ARBA" id="ARBA00022553"/>
    </source>
</evidence>
<dbReference type="FunFam" id="2.60.34.10:FF:000014">
    <property type="entry name" value="Chaperone protein DnaK HSP70"/>
    <property type="match status" value="1"/>
</dbReference>
<feature type="compositionally biased region" description="Acidic residues" evidence="10">
    <location>
        <begin position="605"/>
        <end position="623"/>
    </location>
</feature>
<dbReference type="Gene3D" id="2.60.34.10">
    <property type="entry name" value="Substrate Binding Domain Of DNAk, Chain A, domain 1"/>
    <property type="match status" value="1"/>
</dbReference>
<feature type="region of interest" description="Disordered" evidence="10">
    <location>
        <begin position="585"/>
        <end position="623"/>
    </location>
</feature>
<evidence type="ECO:0000313" key="12">
    <source>
        <dbReference type="Proteomes" id="UP000287609"/>
    </source>
</evidence>
<dbReference type="Gene3D" id="1.20.1270.10">
    <property type="match status" value="1"/>
</dbReference>
<dbReference type="GO" id="GO:0005524">
    <property type="term" value="F:ATP binding"/>
    <property type="evidence" value="ECO:0007669"/>
    <property type="project" value="UniProtKB-UniRule"/>
</dbReference>
<comment type="caution">
    <text evidence="11">The sequence shown here is derived from an EMBL/GenBank/DDBJ whole genome shotgun (WGS) entry which is preliminary data.</text>
</comment>
<dbReference type="InterPro" id="IPR043129">
    <property type="entry name" value="ATPase_NBD"/>
</dbReference>
<feature type="compositionally biased region" description="Basic and acidic residues" evidence="10">
    <location>
        <begin position="498"/>
        <end position="516"/>
    </location>
</feature>
<keyword evidence="9" id="KW-0175">Coiled coil</keyword>
<protein>
    <recommendedName>
        <fullName evidence="7">Chaperone protein DnaK</fullName>
    </recommendedName>
    <alternativeName>
        <fullName evidence="7">HSP70</fullName>
    </alternativeName>
    <alternativeName>
        <fullName evidence="7">Heat shock 70 kDa protein</fullName>
    </alternativeName>
    <alternativeName>
        <fullName evidence="7">Heat shock protein 70</fullName>
    </alternativeName>
</protein>
<keyword evidence="4 7" id="KW-0067">ATP-binding</keyword>
<feature type="coiled-coil region" evidence="9">
    <location>
        <begin position="229"/>
        <end position="256"/>
    </location>
</feature>
<evidence type="ECO:0000256" key="4">
    <source>
        <dbReference type="ARBA" id="ARBA00022840"/>
    </source>
</evidence>
<keyword evidence="6 7" id="KW-0143">Chaperone</keyword>
<dbReference type="Pfam" id="PF00012">
    <property type="entry name" value="HSP70"/>
    <property type="match status" value="2"/>
</dbReference>
<feature type="modified residue" description="Phosphothreonine; by autocatalysis" evidence="7">
    <location>
        <position position="175"/>
    </location>
</feature>
<accession>A0A430FKM6</accession>
<sequence length="623" mass="66767">MGRAVGIDLGTTNSCIATLEGGEPTVIVNAEGARTTPSVVAFSKSGEILVGEVAKRQAVTNVDRTISSVKRHMGTDWTVDIDGKKWTPQEISAQILMKLKRDAEAYLGEPVTDAVITVPAYFNDAQRQATKDAGTIAGLNVLRIINEPTAAALAYGLEKGKEDERILVFDLGGGTFDVSLLEIGKDDDGFSTIQVQATSGDNHLGGDDWDQKIIDWLVTEVKNKYGVDLAKDKIALQRLKEAAEQAKKELSSSMSTTISMQYLAMTPDGTPVHLDETLTRAHFEEMTSDLLNRCRAPFNNVLADAGVSVSQIDHVVLVGGSTRMPAVKDLVKELDGGKEPNQSVNPDEVVAVGAAVQSGVIKGDRKDVLLIDVTPLSLGIETKGGIMTKLIDRNTAIPAKRSEIFSTAEDNQSSVLIQVYQGEREFARDNKPLGTFELTGIAPAPRGIPQIEVTFDIDANGIVHVSAKDKGTGKEQSMTITGGSALPKDEIDRMVRDAEAHEADDKKRREDAETRNQAESFAYQTEKLVNDNKDKLSDELATEVTDKVNALKEALKGEDIEKIKSAQEELMTSAQKIGQALYAQEGAAGAAAGAQGDANASAAGSDDDVVDAEVVDDDDKDNK</sequence>